<keyword evidence="2" id="KW-0677">Repeat</keyword>
<feature type="repeat" description="PPR" evidence="3">
    <location>
        <begin position="373"/>
        <end position="407"/>
    </location>
</feature>
<dbReference type="Gene3D" id="1.25.40.10">
    <property type="entry name" value="Tetratricopeptide repeat domain"/>
    <property type="match status" value="3"/>
</dbReference>
<reference evidence="4" key="2">
    <citation type="journal article" date="2014" name="Nat. Commun.">
        <title>The emerging biofuel crop Camelina sativa retains a highly undifferentiated hexaploid genome structure.</title>
        <authorList>
            <person name="Kagale S."/>
            <person name="Koh C."/>
            <person name="Nixon J."/>
            <person name="Bollina V."/>
            <person name="Clarke W.E."/>
            <person name="Tuteja R."/>
            <person name="Spillane C."/>
            <person name="Robinson S.J."/>
            <person name="Links M.G."/>
            <person name="Clarke C."/>
            <person name="Higgins E.E."/>
            <person name="Huebert T."/>
            <person name="Sharpe A.G."/>
            <person name="Parkin I.A."/>
        </authorList>
    </citation>
    <scope>NUCLEOTIDE SEQUENCE [LARGE SCALE GENOMIC DNA]</scope>
    <source>
        <strain evidence="4">r\DH55</strain>
    </source>
</reference>
<dbReference type="PANTHER" id="PTHR45717:SF13">
    <property type="entry name" value="OS02G0796400 PROTEIN"/>
    <property type="match status" value="1"/>
</dbReference>
<dbReference type="PANTHER" id="PTHR45717">
    <property type="entry name" value="OS12G0527900 PROTEIN"/>
    <property type="match status" value="1"/>
</dbReference>
<comment type="similarity">
    <text evidence="1">Belongs to the PPR family. P subfamily.</text>
</comment>
<dbReference type="InterPro" id="IPR011990">
    <property type="entry name" value="TPR-like_helical_dom_sf"/>
</dbReference>
<evidence type="ECO:0000313" key="7">
    <source>
        <dbReference type="RefSeq" id="XP_019090021.1"/>
    </source>
</evidence>
<evidence type="ECO:0000313" key="4">
    <source>
        <dbReference type="Proteomes" id="UP000694864"/>
    </source>
</evidence>
<evidence type="ECO:0000256" key="2">
    <source>
        <dbReference type="ARBA" id="ARBA00022737"/>
    </source>
</evidence>
<dbReference type="Pfam" id="PF01535">
    <property type="entry name" value="PPR"/>
    <property type="match status" value="4"/>
</dbReference>
<dbReference type="RefSeq" id="XP_010455119.1">
    <property type="nucleotide sequence ID" value="XM_010456817.2"/>
</dbReference>
<reference evidence="4" key="1">
    <citation type="journal article" date="1997" name="Nucleic Acids Res.">
        <title>tRNAscan-SE: a program for improved detection of transfer RNA genes in genomic sequence.</title>
        <authorList>
            <person name="Lowe T.M."/>
            <person name="Eddy S.R."/>
        </authorList>
    </citation>
    <scope>NUCLEOTIDE SEQUENCE [LARGE SCALE GENOMIC DNA]</scope>
    <source>
        <strain evidence="4">r\DH55</strain>
    </source>
</reference>
<evidence type="ECO:0000256" key="1">
    <source>
        <dbReference type="ARBA" id="ARBA00007626"/>
    </source>
</evidence>
<keyword evidence="4" id="KW-1185">Reference proteome</keyword>
<protein>
    <submittedName>
        <fullName evidence="7">Pentatricopeptide repeat-containing protein At5g27460-like isoform X1</fullName>
    </submittedName>
    <submittedName>
        <fullName evidence="5">Pentatricopeptide repeat-containing protein At5g27460-like isoform X2</fullName>
    </submittedName>
    <submittedName>
        <fullName evidence="6">Pentatricopeptide repeat-containing protein At5g27460-like isoform X3</fullName>
    </submittedName>
</protein>
<dbReference type="NCBIfam" id="TIGR00756">
    <property type="entry name" value="PPR"/>
    <property type="match status" value="1"/>
</dbReference>
<dbReference type="RefSeq" id="XP_019090021.1">
    <property type="nucleotide sequence ID" value="XM_019234476.1"/>
</dbReference>
<dbReference type="PROSITE" id="PS51375">
    <property type="entry name" value="PPR"/>
    <property type="match status" value="1"/>
</dbReference>
<dbReference type="InterPro" id="IPR002885">
    <property type="entry name" value="PPR_rpt"/>
</dbReference>
<dbReference type="SUPFAM" id="SSF48452">
    <property type="entry name" value="TPR-like"/>
    <property type="match status" value="1"/>
</dbReference>
<reference evidence="5 6" key="3">
    <citation type="submission" date="2025-05" db="UniProtKB">
        <authorList>
            <consortium name="RefSeq"/>
        </authorList>
    </citation>
    <scope>IDENTIFICATION</scope>
    <source>
        <tissue evidence="5 6">Leaf</tissue>
    </source>
</reference>
<accession>A0ABM0VEV4</accession>
<evidence type="ECO:0000256" key="3">
    <source>
        <dbReference type="PROSITE-ProRule" id="PRU00708"/>
    </source>
</evidence>
<name>A0ABM0VEV4_CAMSA</name>
<organism evidence="4 6">
    <name type="scientific">Camelina sativa</name>
    <name type="common">False flax</name>
    <name type="synonym">Myagrum sativum</name>
    <dbReference type="NCBI Taxonomy" id="90675"/>
    <lineage>
        <taxon>Eukaryota</taxon>
        <taxon>Viridiplantae</taxon>
        <taxon>Streptophyta</taxon>
        <taxon>Embryophyta</taxon>
        <taxon>Tracheophyta</taxon>
        <taxon>Spermatophyta</taxon>
        <taxon>Magnoliopsida</taxon>
        <taxon>eudicotyledons</taxon>
        <taxon>Gunneridae</taxon>
        <taxon>Pentapetalae</taxon>
        <taxon>rosids</taxon>
        <taxon>malvids</taxon>
        <taxon>Brassicales</taxon>
        <taxon>Brassicaceae</taxon>
        <taxon>Camelineae</taxon>
        <taxon>Camelina</taxon>
    </lineage>
</organism>
<dbReference type="GeneID" id="104736764"/>
<sequence>MPFSEKLEQDLLNQTRLAAPMLIRFVAKTIFPSAGVAAARLVSSIADGFDTVVVPHRNGLKEILRKTGPRRSVPSLLQERIDSGHAVSLSELRLVSKRLIRSNRHDLALQMMEWMEENQKDVQLSAYDIALKLELIIKAHGLKQAEEYFELLVHSCVSSRVAKSAYLPLLRAYVKRKMVKEAEALMEKLNRLGFLVTPHPFNEMMKLYEASYQFEKVVMVVSMMKGNKIPRNVLSYNLWMNACCEVDGVTGVETVYREMVGDKSVEVGWSSLCTLANVYIKCGFDDKAKLVLESAEKMLNRSNRLGYFFLITLYSSLGNKEGVVRLWEASKSVCGRISCANYICVLSSLVKIGDLEEAERVFSEWEAQCFNYDVRVSNVLLGAYVRKGDIRKAESLHNRVLERGGNPNYKTWEILMEGWVKCQHMDKAIEAMHRAFELMKGCHWRPSQNIVLAIAEYFEKEEKIEEATAYVRALHRLGLASLPLYRLLLRMHEHAQRPAFDIYEMMKLDKIRIDL</sequence>
<evidence type="ECO:0000313" key="6">
    <source>
        <dbReference type="RefSeq" id="XP_010455120.1"/>
    </source>
</evidence>
<dbReference type="RefSeq" id="XP_010455120.1">
    <property type="nucleotide sequence ID" value="XM_010456818.2"/>
</dbReference>
<gene>
    <name evidence="5 6 7" type="primary">LOC104736764</name>
</gene>
<proteinExistence type="inferred from homology"/>
<dbReference type="Proteomes" id="UP000694864">
    <property type="component" value="Chromosome 13"/>
</dbReference>
<evidence type="ECO:0000313" key="5">
    <source>
        <dbReference type="RefSeq" id="XP_010455119.1"/>
    </source>
</evidence>